<dbReference type="RefSeq" id="WP_107034926.1">
    <property type="nucleotide sequence ID" value="NZ_CAQEXJ010000003.1"/>
</dbReference>
<evidence type="ECO:0000259" key="4">
    <source>
        <dbReference type="PROSITE" id="PS51898"/>
    </source>
</evidence>
<evidence type="ECO:0000256" key="1">
    <source>
        <dbReference type="ARBA" id="ARBA00008857"/>
    </source>
</evidence>
<dbReference type="PANTHER" id="PTHR30349">
    <property type="entry name" value="PHAGE INTEGRASE-RELATED"/>
    <property type="match status" value="1"/>
</dbReference>
<dbReference type="Gene3D" id="1.10.443.10">
    <property type="entry name" value="Intergrase catalytic core"/>
    <property type="match status" value="1"/>
</dbReference>
<dbReference type="InterPro" id="IPR025269">
    <property type="entry name" value="SAM-like_dom"/>
</dbReference>
<organism evidence="5 6">
    <name type="scientific">Paramuribaculum intestinale</name>
    <dbReference type="NCBI Taxonomy" id="2094151"/>
    <lineage>
        <taxon>Bacteria</taxon>
        <taxon>Pseudomonadati</taxon>
        <taxon>Bacteroidota</taxon>
        <taxon>Bacteroidia</taxon>
        <taxon>Bacteroidales</taxon>
        <taxon>Muribaculaceae</taxon>
        <taxon>Paramuribaculum</taxon>
    </lineage>
</organism>
<evidence type="ECO:0000256" key="3">
    <source>
        <dbReference type="ARBA" id="ARBA00023172"/>
    </source>
</evidence>
<dbReference type="PANTHER" id="PTHR30349:SF64">
    <property type="entry name" value="PROPHAGE INTEGRASE INTD-RELATED"/>
    <property type="match status" value="1"/>
</dbReference>
<dbReference type="GeneID" id="93425407"/>
<keyword evidence="2" id="KW-0238">DNA-binding</keyword>
<reference evidence="6" key="1">
    <citation type="submission" date="2018-02" db="EMBL/GenBank/DDBJ databases">
        <authorList>
            <person name="Clavel T."/>
            <person name="Strowig T."/>
        </authorList>
    </citation>
    <scope>NUCLEOTIDE SEQUENCE [LARGE SCALE GENOMIC DNA]</scope>
    <source>
        <strain evidence="6">DSM 100764</strain>
    </source>
</reference>
<dbReference type="Proteomes" id="UP000244925">
    <property type="component" value="Unassembled WGS sequence"/>
</dbReference>
<dbReference type="InterPro" id="IPR013762">
    <property type="entry name" value="Integrase-like_cat_sf"/>
</dbReference>
<dbReference type="AlphaFoldDB" id="A0A2V1J2G0"/>
<keyword evidence="3" id="KW-0233">DNA recombination</keyword>
<dbReference type="GO" id="GO:0006310">
    <property type="term" value="P:DNA recombination"/>
    <property type="evidence" value="ECO:0007669"/>
    <property type="project" value="UniProtKB-KW"/>
</dbReference>
<dbReference type="GO" id="GO:0003677">
    <property type="term" value="F:DNA binding"/>
    <property type="evidence" value="ECO:0007669"/>
    <property type="project" value="UniProtKB-KW"/>
</dbReference>
<evidence type="ECO:0000313" key="6">
    <source>
        <dbReference type="Proteomes" id="UP000244925"/>
    </source>
</evidence>
<dbReference type="CDD" id="cd01185">
    <property type="entry name" value="INTN1_C_like"/>
    <property type="match status" value="1"/>
</dbReference>
<comment type="similarity">
    <text evidence="1">Belongs to the 'phage' integrase family.</text>
</comment>
<dbReference type="InterPro" id="IPR010998">
    <property type="entry name" value="Integrase_recombinase_N"/>
</dbReference>
<dbReference type="Pfam" id="PF13102">
    <property type="entry name" value="Phage_int_SAM_5"/>
    <property type="match status" value="1"/>
</dbReference>
<dbReference type="GO" id="GO:0015074">
    <property type="term" value="P:DNA integration"/>
    <property type="evidence" value="ECO:0007669"/>
    <property type="project" value="InterPro"/>
</dbReference>
<dbReference type="Pfam" id="PF00589">
    <property type="entry name" value="Phage_integrase"/>
    <property type="match status" value="1"/>
</dbReference>
<accession>A0A2V1J2G0</accession>
<dbReference type="InterPro" id="IPR011010">
    <property type="entry name" value="DNA_brk_join_enz"/>
</dbReference>
<name>A0A2V1J2G0_9BACT</name>
<comment type="caution">
    <text evidence="5">The sequence shown here is derived from an EMBL/GenBank/DDBJ whole genome shotgun (WGS) entry which is preliminary data.</text>
</comment>
<keyword evidence="6" id="KW-1185">Reference proteome</keyword>
<gene>
    <name evidence="5" type="ORF">C5O25_01255</name>
</gene>
<dbReference type="EMBL" id="PUBV01000002">
    <property type="protein sequence ID" value="PWB09304.1"/>
    <property type="molecule type" value="Genomic_DNA"/>
</dbReference>
<dbReference type="InterPro" id="IPR050090">
    <property type="entry name" value="Tyrosine_recombinase_XerCD"/>
</dbReference>
<evidence type="ECO:0000313" key="5">
    <source>
        <dbReference type="EMBL" id="PWB09304.1"/>
    </source>
</evidence>
<sequence length="445" mass="50152">MKFKIKVGLHIKPNNKGKATEEVGIRLRVSWAGLRCDIRSGYVIAPAKWDDANSCVRLGNKNSHGETAGAINRGVMAVASTIEEVLTRFELDNKRPPSVAEFKEAFDLAAGRAKPEEKKPEEKPLGFFAVYDLFTGEMGVTNNWTKSTYTKFSSLKAHLKNYNKKLTLEGFDKATFAGFVAHLQTKVRQLNTTVAKNVGFLRWFLRWAAANGYYTGLAHLQYRPRFKGLDCKEVIYLEWDELIHFLNFEFPANKPSLPAVRDVFCFCCFTGLRYSDVAKLRRSDIHREQTPPFMSIVTKKTTARLHIELNKYALALLDKYEGVGLPNDKALPVISNVKMNENLHEAAEVAGIDEPVNIVSYVGSERSEVVVPKYSVLTTHAGRRTFIVNALRLGIPAPVIMEWTGHSDFKAMKPYIKIVNDAKVENMERFNSFGSNRSTTDEGEK</sequence>
<dbReference type="SUPFAM" id="SSF56349">
    <property type="entry name" value="DNA breaking-rejoining enzymes"/>
    <property type="match status" value="1"/>
</dbReference>
<dbReference type="PROSITE" id="PS51898">
    <property type="entry name" value="TYR_RECOMBINASE"/>
    <property type="match status" value="1"/>
</dbReference>
<proteinExistence type="inferred from homology"/>
<evidence type="ECO:0000256" key="2">
    <source>
        <dbReference type="ARBA" id="ARBA00023125"/>
    </source>
</evidence>
<dbReference type="Gene3D" id="1.10.150.130">
    <property type="match status" value="1"/>
</dbReference>
<feature type="domain" description="Tyr recombinase" evidence="4">
    <location>
        <begin position="232"/>
        <end position="428"/>
    </location>
</feature>
<dbReference type="InterPro" id="IPR002104">
    <property type="entry name" value="Integrase_catalytic"/>
</dbReference>
<protein>
    <submittedName>
        <fullName evidence="5">Integrase</fullName>
    </submittedName>
</protein>